<organism evidence="6">
    <name type="scientific">marine sediment metagenome</name>
    <dbReference type="NCBI Taxonomy" id="412755"/>
    <lineage>
        <taxon>unclassified sequences</taxon>
        <taxon>metagenomes</taxon>
        <taxon>ecological metagenomes</taxon>
    </lineage>
</organism>
<dbReference type="InterPro" id="IPR017900">
    <property type="entry name" value="4Fe4S_Fe_S_CS"/>
</dbReference>
<comment type="caution">
    <text evidence="6">The sequence shown here is derived from an EMBL/GenBank/DDBJ whole genome shotgun (WGS) entry which is preliminary data.</text>
</comment>
<dbReference type="GO" id="GO:0051539">
    <property type="term" value="F:4 iron, 4 sulfur cluster binding"/>
    <property type="evidence" value="ECO:0007669"/>
    <property type="project" value="UniProtKB-KW"/>
</dbReference>
<keyword evidence="4" id="KW-0408">Iron</keyword>
<dbReference type="InterPro" id="IPR009051">
    <property type="entry name" value="Helical_ferredxn"/>
</dbReference>
<dbReference type="EMBL" id="BART01002417">
    <property type="protein sequence ID" value="GAG61404.1"/>
    <property type="molecule type" value="Genomic_DNA"/>
</dbReference>
<accession>X0YX04</accession>
<dbReference type="SUPFAM" id="SSF46548">
    <property type="entry name" value="alpha-helical ferredoxin"/>
    <property type="match status" value="1"/>
</dbReference>
<protein>
    <recommendedName>
        <fullName evidence="7">4Fe-4S ferredoxin-type domain-containing protein</fullName>
    </recommendedName>
</protein>
<name>X0YX04_9ZZZZ</name>
<dbReference type="PANTHER" id="PTHR43255:SF1">
    <property type="entry name" value="IRON-SULFUR-BINDING OXIDOREDUCTASE FADF-RELATED"/>
    <property type="match status" value="1"/>
</dbReference>
<evidence type="ECO:0000256" key="1">
    <source>
        <dbReference type="ARBA" id="ARBA00022485"/>
    </source>
</evidence>
<reference evidence="6" key="1">
    <citation type="journal article" date="2014" name="Front. Microbiol.">
        <title>High frequency of phylogenetically diverse reductive dehalogenase-homologous genes in deep subseafloor sedimentary metagenomes.</title>
        <authorList>
            <person name="Kawai M."/>
            <person name="Futagami T."/>
            <person name="Toyoda A."/>
            <person name="Takaki Y."/>
            <person name="Nishi S."/>
            <person name="Hori S."/>
            <person name="Arai W."/>
            <person name="Tsubouchi T."/>
            <person name="Morono Y."/>
            <person name="Uchiyama I."/>
            <person name="Ito T."/>
            <person name="Fujiyama A."/>
            <person name="Inagaki F."/>
            <person name="Takami H."/>
        </authorList>
    </citation>
    <scope>NUCLEOTIDE SEQUENCE</scope>
    <source>
        <strain evidence="6">Expedition CK06-06</strain>
    </source>
</reference>
<sequence length="168" mass="18969">MNDKEQEKFLTIDRSLAQKFIKTPDQNPYLCFQCNKCSCGCPAAHKMTLLPHQIMRAVQLGQMEMILDNDSIFYCSFCHTCLERCPQGIAVSEIISKLKGMVAKIKGMPSAYKDEFKMIAETGRTSPLTSAVRRRREQLGLPSLSETVGKGEAKKIIKKTEIISYIEK</sequence>
<keyword evidence="1" id="KW-0004">4Fe-4S</keyword>
<dbReference type="GO" id="GO:0005886">
    <property type="term" value="C:plasma membrane"/>
    <property type="evidence" value="ECO:0007669"/>
    <property type="project" value="TreeGrafter"/>
</dbReference>
<evidence type="ECO:0000256" key="4">
    <source>
        <dbReference type="ARBA" id="ARBA00023004"/>
    </source>
</evidence>
<evidence type="ECO:0008006" key="7">
    <source>
        <dbReference type="Google" id="ProtNLM"/>
    </source>
</evidence>
<keyword evidence="3" id="KW-0560">Oxidoreductase</keyword>
<dbReference type="AlphaFoldDB" id="X0YX04"/>
<dbReference type="PROSITE" id="PS00198">
    <property type="entry name" value="4FE4S_FER_1"/>
    <property type="match status" value="1"/>
</dbReference>
<dbReference type="GO" id="GO:0016491">
    <property type="term" value="F:oxidoreductase activity"/>
    <property type="evidence" value="ECO:0007669"/>
    <property type="project" value="UniProtKB-KW"/>
</dbReference>
<dbReference type="InterPro" id="IPR051460">
    <property type="entry name" value="HdrC_iron-sulfur_subunit"/>
</dbReference>
<evidence type="ECO:0000256" key="2">
    <source>
        <dbReference type="ARBA" id="ARBA00022723"/>
    </source>
</evidence>
<dbReference type="GO" id="GO:0046872">
    <property type="term" value="F:metal ion binding"/>
    <property type="evidence" value="ECO:0007669"/>
    <property type="project" value="UniProtKB-KW"/>
</dbReference>
<dbReference type="Pfam" id="PF13534">
    <property type="entry name" value="Fer4_17"/>
    <property type="match status" value="1"/>
</dbReference>
<dbReference type="PANTHER" id="PTHR43255">
    <property type="entry name" value="IRON-SULFUR-BINDING OXIDOREDUCTASE FADF-RELATED-RELATED"/>
    <property type="match status" value="1"/>
</dbReference>
<keyword evidence="5" id="KW-0411">Iron-sulfur</keyword>
<evidence type="ECO:0000256" key="3">
    <source>
        <dbReference type="ARBA" id="ARBA00023002"/>
    </source>
</evidence>
<gene>
    <name evidence="6" type="ORF">S01H4_07403</name>
</gene>
<evidence type="ECO:0000256" key="5">
    <source>
        <dbReference type="ARBA" id="ARBA00023014"/>
    </source>
</evidence>
<evidence type="ECO:0000313" key="6">
    <source>
        <dbReference type="EMBL" id="GAG61404.1"/>
    </source>
</evidence>
<proteinExistence type="predicted"/>
<keyword evidence="2" id="KW-0479">Metal-binding</keyword>
<dbReference type="Gene3D" id="1.10.1060.10">
    <property type="entry name" value="Alpha-helical ferredoxin"/>
    <property type="match status" value="1"/>
</dbReference>